<gene>
    <name evidence="1" type="ORF">VNO77_19208</name>
</gene>
<sequence>MAMLVMRGSGCEKRVPTPLLKANSNLSTAPEPPYSGSSHFCILIPQYPELGFPLSFMALLPTLHTVGELKTAYLKCIRCEGQPRIPPTRMVSKVYPCEPKQGTRGCCSLHPGTRHRCSMTWPCIAANSRATLVALTYSWVLLRTERTDGELSSHVRKMGARSTLSATVVLCVRLMDQQEFLQENPCKCDLFKRSPISTKLFELYSWLALRGCVTFSGSCYWDFLEISNLIGPHSTFIFLHGASEQEPFPRDPISDIRPKGILHRRLVIGSEWTFIQIPRGARVDQVKNVRANEACMYAIPSCFGQNRHRSSLTATLGIRRVFSHDLEYPILFHNLRRRRASITIEFAYLHAAEQLESERGADFLKQRAHYRMEQIYVMTLLSSILFFLFPSRTFPQSEIELQHLDLCFSGFFMAKRTDYHTFRSGRERNSPLRNCRSYKHHVCYSYILPDSISRSYYRFIEFTLSRTSPDHSNSVKEIVLNLAISKPAPSLRSRWNSLEFPLLSYQNASFRDFSFTTPKEEKKDPLPMCPWPFILLFSLCPLFH</sequence>
<name>A0AAN9LM06_CANGL</name>
<comment type="caution">
    <text evidence="1">The sequence shown here is derived from an EMBL/GenBank/DDBJ whole genome shotgun (WGS) entry which is preliminary data.</text>
</comment>
<accession>A0AAN9LM06</accession>
<organism evidence="1 2">
    <name type="scientific">Canavalia gladiata</name>
    <name type="common">Sword bean</name>
    <name type="synonym">Dolichos gladiatus</name>
    <dbReference type="NCBI Taxonomy" id="3824"/>
    <lineage>
        <taxon>Eukaryota</taxon>
        <taxon>Viridiplantae</taxon>
        <taxon>Streptophyta</taxon>
        <taxon>Embryophyta</taxon>
        <taxon>Tracheophyta</taxon>
        <taxon>Spermatophyta</taxon>
        <taxon>Magnoliopsida</taxon>
        <taxon>eudicotyledons</taxon>
        <taxon>Gunneridae</taxon>
        <taxon>Pentapetalae</taxon>
        <taxon>rosids</taxon>
        <taxon>fabids</taxon>
        <taxon>Fabales</taxon>
        <taxon>Fabaceae</taxon>
        <taxon>Papilionoideae</taxon>
        <taxon>50 kb inversion clade</taxon>
        <taxon>NPAAA clade</taxon>
        <taxon>indigoferoid/millettioid clade</taxon>
        <taxon>Phaseoleae</taxon>
        <taxon>Canavalia</taxon>
    </lineage>
</organism>
<dbReference type="EMBL" id="JAYMYQ010000004">
    <property type="protein sequence ID" value="KAK7338590.1"/>
    <property type="molecule type" value="Genomic_DNA"/>
</dbReference>
<dbReference type="Proteomes" id="UP001367508">
    <property type="component" value="Unassembled WGS sequence"/>
</dbReference>
<evidence type="ECO:0000313" key="2">
    <source>
        <dbReference type="Proteomes" id="UP001367508"/>
    </source>
</evidence>
<reference evidence="1 2" key="1">
    <citation type="submission" date="2024-01" db="EMBL/GenBank/DDBJ databases">
        <title>The genomes of 5 underutilized Papilionoideae crops provide insights into root nodulation and disease resistanc.</title>
        <authorList>
            <person name="Jiang F."/>
        </authorList>
    </citation>
    <scope>NUCLEOTIDE SEQUENCE [LARGE SCALE GENOMIC DNA]</scope>
    <source>
        <strain evidence="1">LVBAO_FW01</strain>
        <tissue evidence="1">Leaves</tissue>
    </source>
</reference>
<evidence type="ECO:0000313" key="1">
    <source>
        <dbReference type="EMBL" id="KAK7338590.1"/>
    </source>
</evidence>
<dbReference type="AlphaFoldDB" id="A0AAN9LM06"/>
<proteinExistence type="predicted"/>
<keyword evidence="2" id="KW-1185">Reference proteome</keyword>
<protein>
    <submittedName>
        <fullName evidence="1">Uncharacterized protein</fullName>
    </submittedName>
</protein>